<feature type="transmembrane region" description="Helical" evidence="1">
    <location>
        <begin position="122"/>
        <end position="143"/>
    </location>
</feature>
<dbReference type="EMBL" id="CM035442">
    <property type="protein sequence ID" value="KAH7279097.1"/>
    <property type="molecule type" value="Genomic_DNA"/>
</dbReference>
<organism evidence="2 3">
    <name type="scientific">Ceratopteris richardii</name>
    <name type="common">Triangle waterfern</name>
    <dbReference type="NCBI Taxonomy" id="49495"/>
    <lineage>
        <taxon>Eukaryota</taxon>
        <taxon>Viridiplantae</taxon>
        <taxon>Streptophyta</taxon>
        <taxon>Embryophyta</taxon>
        <taxon>Tracheophyta</taxon>
        <taxon>Polypodiopsida</taxon>
        <taxon>Polypodiidae</taxon>
        <taxon>Polypodiales</taxon>
        <taxon>Pteridineae</taxon>
        <taxon>Pteridaceae</taxon>
        <taxon>Parkerioideae</taxon>
        <taxon>Ceratopteris</taxon>
    </lineage>
</organism>
<evidence type="ECO:0000313" key="3">
    <source>
        <dbReference type="Proteomes" id="UP000825935"/>
    </source>
</evidence>
<comment type="caution">
    <text evidence="2">The sequence shown here is derived from an EMBL/GenBank/DDBJ whole genome shotgun (WGS) entry which is preliminary data.</text>
</comment>
<dbReference type="PANTHER" id="PTHR33294:SF5">
    <property type="entry name" value="AWPM-19-LIKE FAMILY PROTEIN"/>
    <property type="match status" value="1"/>
</dbReference>
<keyword evidence="1" id="KW-0812">Transmembrane</keyword>
<evidence type="ECO:0000313" key="2">
    <source>
        <dbReference type="EMBL" id="KAH7279097.1"/>
    </source>
</evidence>
<keyword evidence="3" id="KW-1185">Reference proteome</keyword>
<accession>A0A8T2Q516</accession>
<dbReference type="OMA" id="HWSHESA"/>
<feature type="transmembrane region" description="Helical" evidence="1">
    <location>
        <begin position="82"/>
        <end position="102"/>
    </location>
</feature>
<dbReference type="InterPro" id="IPR008390">
    <property type="entry name" value="AWPM-19"/>
</dbReference>
<feature type="transmembrane region" description="Helical" evidence="1">
    <location>
        <begin position="50"/>
        <end position="70"/>
    </location>
</feature>
<name>A0A8T2Q516_CERRI</name>
<reference evidence="2" key="1">
    <citation type="submission" date="2021-08" db="EMBL/GenBank/DDBJ databases">
        <title>WGS assembly of Ceratopteris richardii.</title>
        <authorList>
            <person name="Marchant D.B."/>
            <person name="Chen G."/>
            <person name="Jenkins J."/>
            <person name="Shu S."/>
            <person name="Leebens-Mack J."/>
            <person name="Grimwood J."/>
            <person name="Schmutz J."/>
            <person name="Soltis P."/>
            <person name="Soltis D."/>
            <person name="Chen Z.-H."/>
        </authorList>
    </citation>
    <scope>NUCLEOTIDE SEQUENCE</scope>
    <source>
        <strain evidence="2">Whitten #5841</strain>
        <tissue evidence="2">Leaf</tissue>
    </source>
</reference>
<dbReference type="Proteomes" id="UP000825935">
    <property type="component" value="Chromosome 37"/>
</dbReference>
<dbReference type="AlphaFoldDB" id="A0A8T2Q516"/>
<protein>
    <submittedName>
        <fullName evidence="2">Uncharacterized protein</fullName>
    </submittedName>
</protein>
<dbReference type="Pfam" id="PF05512">
    <property type="entry name" value="AWPM-19"/>
    <property type="match status" value="1"/>
</dbReference>
<dbReference type="PANTHER" id="PTHR33294">
    <property type="entry name" value="AWPM-19-LIKE FAMILY PROTEIN"/>
    <property type="match status" value="1"/>
</dbReference>
<proteinExistence type="predicted"/>
<feature type="transmembrane region" description="Helical" evidence="1">
    <location>
        <begin position="9"/>
        <end position="30"/>
    </location>
</feature>
<keyword evidence="1" id="KW-1133">Transmembrane helix</keyword>
<dbReference type="OrthoDB" id="631515at2759"/>
<sequence>MAFVLRRIFVAPLLIINFTLYFIIAAVAGWALDTAIDQGWEAVSYDPATYYFVLFSLLAGVLGLGSKFSATHHLTTWHHHSLASSSSVSYVSWLVTVLAMGLALKQISLGGFLRGEVVFLEALVIIVAITHLSYLLGLGVCVYRGEYAGGNYRIQGRDAAMESTTPTPSPAKE</sequence>
<keyword evidence="1" id="KW-0472">Membrane</keyword>
<gene>
    <name evidence="2" type="ORF">KP509_37G004800</name>
</gene>
<evidence type="ECO:0000256" key="1">
    <source>
        <dbReference type="SAM" id="Phobius"/>
    </source>
</evidence>